<accession>N1WS93</accession>
<evidence type="ECO:0000256" key="3">
    <source>
        <dbReference type="ARBA" id="ARBA00048488"/>
    </source>
</evidence>
<dbReference type="InterPro" id="IPR002579">
    <property type="entry name" value="Met_Sox_Rdtase_MsrB_dom"/>
</dbReference>
<evidence type="ECO:0000256" key="1">
    <source>
        <dbReference type="ARBA" id="ARBA00012499"/>
    </source>
</evidence>
<dbReference type="InterPro" id="IPR011057">
    <property type="entry name" value="Mss4-like_sf"/>
</dbReference>
<comment type="catalytic activity">
    <reaction evidence="3">
        <text>L-methionyl-[protein] + [thioredoxin]-disulfide + H2O = L-methionyl-(R)-S-oxide-[protein] + [thioredoxin]-dithiol</text>
        <dbReference type="Rhea" id="RHEA:24164"/>
        <dbReference type="Rhea" id="RHEA-COMP:10698"/>
        <dbReference type="Rhea" id="RHEA-COMP:10700"/>
        <dbReference type="Rhea" id="RHEA-COMP:12313"/>
        <dbReference type="Rhea" id="RHEA-COMP:12314"/>
        <dbReference type="ChEBI" id="CHEBI:15377"/>
        <dbReference type="ChEBI" id="CHEBI:16044"/>
        <dbReference type="ChEBI" id="CHEBI:29950"/>
        <dbReference type="ChEBI" id="CHEBI:45764"/>
        <dbReference type="ChEBI" id="CHEBI:50058"/>
        <dbReference type="EC" id="1.8.4.12"/>
    </reaction>
</comment>
<proteinExistence type="predicted"/>
<dbReference type="GO" id="GO:0005737">
    <property type="term" value="C:cytoplasm"/>
    <property type="evidence" value="ECO:0007669"/>
    <property type="project" value="TreeGrafter"/>
</dbReference>
<sequence>MDVVIEVLILNKKHMMKNVWIIVVLFGLISCKSEAQQEEQKTMDYKVQKTESEWKAELTQEEFNILRQAGTERPFSSPLNDVKESGTFVCAACGNELYETKHKFMSGTGWPSFDRAVDGSLAMSSDRKLGYERSELLCGDCGGHLGHLFDDGPRETTGKRHCINGVALKFIPKQ</sequence>
<dbReference type="GO" id="GO:0006979">
    <property type="term" value="P:response to oxidative stress"/>
    <property type="evidence" value="ECO:0007669"/>
    <property type="project" value="InterPro"/>
</dbReference>
<name>N1WS93_9FLAO</name>
<dbReference type="SUPFAM" id="SSF51316">
    <property type="entry name" value="Mss4-like"/>
    <property type="match status" value="1"/>
</dbReference>
<dbReference type="EMBL" id="APLF01000004">
    <property type="protein sequence ID" value="EMY81880.1"/>
    <property type="molecule type" value="Genomic_DNA"/>
</dbReference>
<dbReference type="PATRIC" id="fig|1189619.4.peg.1044"/>
<feature type="domain" description="MsrB" evidence="4">
    <location>
        <begin position="51"/>
        <end position="173"/>
    </location>
</feature>
<protein>
    <recommendedName>
        <fullName evidence="1">peptide-methionine (R)-S-oxide reductase</fullName>
        <ecNumber evidence="1">1.8.4.12</ecNumber>
    </recommendedName>
</protein>
<dbReference type="GO" id="GO:0033743">
    <property type="term" value="F:peptide-methionine (R)-S-oxide reductase activity"/>
    <property type="evidence" value="ECO:0007669"/>
    <property type="project" value="UniProtKB-EC"/>
</dbReference>
<dbReference type="GO" id="GO:0030091">
    <property type="term" value="P:protein repair"/>
    <property type="evidence" value="ECO:0007669"/>
    <property type="project" value="InterPro"/>
</dbReference>
<dbReference type="PANTHER" id="PTHR10173">
    <property type="entry name" value="METHIONINE SULFOXIDE REDUCTASE"/>
    <property type="match status" value="1"/>
</dbReference>
<reference evidence="5 6" key="1">
    <citation type="journal article" date="2014" name="Genome Biol. Evol.">
        <title>Extensive gene acquisition in the extremely psychrophilic bacterial species Psychroflexus torquis and the link to sea-ice ecosystem specialism.</title>
        <authorList>
            <person name="Feng S."/>
            <person name="Powell S.M."/>
            <person name="Wilson R."/>
            <person name="Bowman J.P."/>
        </authorList>
    </citation>
    <scope>NUCLEOTIDE SEQUENCE [LARGE SCALE GENOMIC DNA]</scope>
    <source>
        <strain evidence="5 6">ACAM 44</strain>
    </source>
</reference>
<keyword evidence="6" id="KW-1185">Reference proteome</keyword>
<dbReference type="PROSITE" id="PS51790">
    <property type="entry name" value="MSRB"/>
    <property type="match status" value="1"/>
</dbReference>
<gene>
    <name evidence="5" type="ORF">pgond44_05035</name>
</gene>
<dbReference type="EC" id="1.8.4.12" evidence="1"/>
<evidence type="ECO:0000259" key="4">
    <source>
        <dbReference type="PROSITE" id="PS51790"/>
    </source>
</evidence>
<dbReference type="STRING" id="1189619.pgond44_05035"/>
<dbReference type="Pfam" id="PF01641">
    <property type="entry name" value="SelR"/>
    <property type="match status" value="1"/>
</dbReference>
<dbReference type="NCBIfam" id="TIGR00357">
    <property type="entry name" value="peptide-methionine (R)-S-oxide reductase MsrB"/>
    <property type="match status" value="1"/>
</dbReference>
<dbReference type="PANTHER" id="PTHR10173:SF52">
    <property type="entry name" value="METHIONINE-R-SULFOXIDE REDUCTASE B1"/>
    <property type="match status" value="1"/>
</dbReference>
<comment type="caution">
    <text evidence="5">The sequence shown here is derived from an EMBL/GenBank/DDBJ whole genome shotgun (WGS) entry which is preliminary data.</text>
</comment>
<dbReference type="Proteomes" id="UP000012317">
    <property type="component" value="Unassembled WGS sequence"/>
</dbReference>
<dbReference type="AlphaFoldDB" id="N1WS93"/>
<evidence type="ECO:0000256" key="2">
    <source>
        <dbReference type="ARBA" id="ARBA00023002"/>
    </source>
</evidence>
<organism evidence="5 6">
    <name type="scientific">Psychroflexus gondwanensis ACAM 44</name>
    <dbReference type="NCBI Taxonomy" id="1189619"/>
    <lineage>
        <taxon>Bacteria</taxon>
        <taxon>Pseudomonadati</taxon>
        <taxon>Bacteroidota</taxon>
        <taxon>Flavobacteriia</taxon>
        <taxon>Flavobacteriales</taxon>
        <taxon>Flavobacteriaceae</taxon>
        <taxon>Psychroflexus</taxon>
    </lineage>
</organism>
<evidence type="ECO:0000313" key="6">
    <source>
        <dbReference type="Proteomes" id="UP000012317"/>
    </source>
</evidence>
<evidence type="ECO:0000313" key="5">
    <source>
        <dbReference type="EMBL" id="EMY81880.1"/>
    </source>
</evidence>
<dbReference type="Gene3D" id="2.170.150.20">
    <property type="entry name" value="Peptide methionine sulfoxide reductase"/>
    <property type="match status" value="1"/>
</dbReference>
<dbReference type="eggNOG" id="COG0229">
    <property type="taxonomic scope" value="Bacteria"/>
</dbReference>
<keyword evidence="2" id="KW-0560">Oxidoreductase</keyword>
<dbReference type="InterPro" id="IPR028427">
    <property type="entry name" value="Met_Sox_Rdtase_MsrB"/>
</dbReference>